<dbReference type="PANTHER" id="PTHR42852:SF6">
    <property type="entry name" value="THIOL:DISULFIDE INTERCHANGE PROTEIN DSBE"/>
    <property type="match status" value="1"/>
</dbReference>
<dbReference type="OrthoDB" id="1069091at2"/>
<evidence type="ECO:0000313" key="7">
    <source>
        <dbReference type="EMBL" id="SEQ05205.1"/>
    </source>
</evidence>
<sequence>MKKILITLIAATFLVSCKKEDYTISGDIKNHKGADYVYIEIQNGDKPKVIDSVKIKDGKFEFKGKADSLDIAFIKIPAIQCIFPFVLENGSIDIKINKDSIFAPKISGTENNDDLQKFNNDIIKLNKEMNDFAMKNQSAYNEATAKNDQVTIEKLTTEIKKIRQNLIDFTPNYIKNNKNFIALIVLENFAIRGNMPANEAKTHYNKFSEELKNTKSGIRINKVLNPNTGKKKVNKAADFSAKTPDGKLVSLKESLGKVTIIDFWASWCPPCRAENPNIVALYNEFHAKGLNIIGVSLDDNIDSWKKAIEKDKLTWTHVSNLKKWEDPIAKMYQVEEIPATFLLDAQGIIIAKNLHGDELKAKIAELLK</sequence>
<keyword evidence="5" id="KW-0175">Coiled coil</keyword>
<dbReference type="Proteomes" id="UP000198648">
    <property type="component" value="Unassembled WGS sequence"/>
</dbReference>
<dbReference type="CDD" id="cd02966">
    <property type="entry name" value="TlpA_like_family"/>
    <property type="match status" value="1"/>
</dbReference>
<dbReference type="InterPro" id="IPR000866">
    <property type="entry name" value="AhpC/TSA"/>
</dbReference>
<dbReference type="Gene3D" id="3.40.30.10">
    <property type="entry name" value="Glutaredoxin"/>
    <property type="match status" value="1"/>
</dbReference>
<reference evidence="7 8" key="1">
    <citation type="submission" date="2016-10" db="EMBL/GenBank/DDBJ databases">
        <authorList>
            <person name="de Groot N.N."/>
        </authorList>
    </citation>
    <scope>NUCLEOTIDE SEQUENCE [LARGE SCALE GENOMIC DNA]</scope>
    <source>
        <strain evidence="7 8">DSM 27078</strain>
    </source>
</reference>
<dbReference type="EMBL" id="FOEI01000005">
    <property type="protein sequence ID" value="SEQ05205.1"/>
    <property type="molecule type" value="Genomic_DNA"/>
</dbReference>
<dbReference type="InterPro" id="IPR036249">
    <property type="entry name" value="Thioredoxin-like_sf"/>
</dbReference>
<evidence type="ECO:0000313" key="8">
    <source>
        <dbReference type="Proteomes" id="UP000198648"/>
    </source>
</evidence>
<dbReference type="InterPro" id="IPR050553">
    <property type="entry name" value="Thioredoxin_ResA/DsbE_sf"/>
</dbReference>
<dbReference type="Pfam" id="PF00578">
    <property type="entry name" value="AhpC-TSA"/>
    <property type="match status" value="1"/>
</dbReference>
<dbReference type="Pfam" id="PF14289">
    <property type="entry name" value="DUF4369"/>
    <property type="match status" value="1"/>
</dbReference>
<evidence type="ECO:0000256" key="1">
    <source>
        <dbReference type="ARBA" id="ARBA00004196"/>
    </source>
</evidence>
<organism evidence="7 8">
    <name type="scientific">Flavobacterium urocaniciphilum</name>
    <dbReference type="NCBI Taxonomy" id="1299341"/>
    <lineage>
        <taxon>Bacteria</taxon>
        <taxon>Pseudomonadati</taxon>
        <taxon>Bacteroidota</taxon>
        <taxon>Flavobacteriia</taxon>
        <taxon>Flavobacteriales</taxon>
        <taxon>Flavobacteriaceae</taxon>
        <taxon>Flavobacterium</taxon>
    </lineage>
</organism>
<dbReference type="InterPro" id="IPR017937">
    <property type="entry name" value="Thioredoxin_CS"/>
</dbReference>
<feature type="domain" description="Thioredoxin" evidence="6">
    <location>
        <begin position="230"/>
        <end position="368"/>
    </location>
</feature>
<dbReference type="PROSITE" id="PS00194">
    <property type="entry name" value="THIOREDOXIN_1"/>
    <property type="match status" value="1"/>
</dbReference>
<keyword evidence="8" id="KW-1185">Reference proteome</keyword>
<dbReference type="InterPro" id="IPR025380">
    <property type="entry name" value="DUF4369"/>
</dbReference>
<dbReference type="SUPFAM" id="SSF52833">
    <property type="entry name" value="Thioredoxin-like"/>
    <property type="match status" value="1"/>
</dbReference>
<dbReference type="AlphaFoldDB" id="A0A1H9CVJ4"/>
<evidence type="ECO:0000256" key="2">
    <source>
        <dbReference type="ARBA" id="ARBA00022748"/>
    </source>
</evidence>
<evidence type="ECO:0000256" key="4">
    <source>
        <dbReference type="ARBA" id="ARBA00023284"/>
    </source>
</evidence>
<protein>
    <submittedName>
        <fullName evidence="7">Peroxiredoxin</fullName>
    </submittedName>
</protein>
<dbReference type="GO" id="GO:0016491">
    <property type="term" value="F:oxidoreductase activity"/>
    <property type="evidence" value="ECO:0007669"/>
    <property type="project" value="InterPro"/>
</dbReference>
<dbReference type="RefSeq" id="WP_091468469.1">
    <property type="nucleotide sequence ID" value="NZ_FOEI01000005.1"/>
</dbReference>
<feature type="coiled-coil region" evidence="5">
    <location>
        <begin position="115"/>
        <end position="165"/>
    </location>
</feature>
<dbReference type="GO" id="GO:0017004">
    <property type="term" value="P:cytochrome complex assembly"/>
    <property type="evidence" value="ECO:0007669"/>
    <property type="project" value="UniProtKB-KW"/>
</dbReference>
<dbReference type="PROSITE" id="PS51352">
    <property type="entry name" value="THIOREDOXIN_2"/>
    <property type="match status" value="1"/>
</dbReference>
<dbReference type="InterPro" id="IPR013766">
    <property type="entry name" value="Thioredoxin_domain"/>
</dbReference>
<comment type="subcellular location">
    <subcellularLocation>
        <location evidence="1">Cell envelope</location>
    </subcellularLocation>
</comment>
<evidence type="ECO:0000256" key="5">
    <source>
        <dbReference type="SAM" id="Coils"/>
    </source>
</evidence>
<gene>
    <name evidence="7" type="ORF">SAMN05444005_105106</name>
</gene>
<keyword evidence="2" id="KW-0201">Cytochrome c-type biogenesis</keyword>
<dbReference type="STRING" id="1299341.SAMN05444005_105106"/>
<name>A0A1H9CVJ4_9FLAO</name>
<dbReference type="GO" id="GO:0016209">
    <property type="term" value="F:antioxidant activity"/>
    <property type="evidence" value="ECO:0007669"/>
    <property type="project" value="InterPro"/>
</dbReference>
<dbReference type="PROSITE" id="PS51257">
    <property type="entry name" value="PROKAR_LIPOPROTEIN"/>
    <property type="match status" value="1"/>
</dbReference>
<evidence type="ECO:0000256" key="3">
    <source>
        <dbReference type="ARBA" id="ARBA00023157"/>
    </source>
</evidence>
<accession>A0A1H9CVJ4</accession>
<keyword evidence="3" id="KW-1015">Disulfide bond</keyword>
<evidence type="ECO:0000259" key="6">
    <source>
        <dbReference type="PROSITE" id="PS51352"/>
    </source>
</evidence>
<dbReference type="GO" id="GO:0030313">
    <property type="term" value="C:cell envelope"/>
    <property type="evidence" value="ECO:0007669"/>
    <property type="project" value="UniProtKB-SubCell"/>
</dbReference>
<dbReference type="PANTHER" id="PTHR42852">
    <property type="entry name" value="THIOL:DISULFIDE INTERCHANGE PROTEIN DSBE"/>
    <property type="match status" value="1"/>
</dbReference>
<proteinExistence type="predicted"/>
<keyword evidence="4" id="KW-0676">Redox-active center</keyword>